<dbReference type="EMBL" id="KI392311">
    <property type="protein sequence ID" value="ERN17788.1"/>
    <property type="molecule type" value="Genomic_DNA"/>
</dbReference>
<dbReference type="HOGENOM" id="CLU_1362066_0_0_1"/>
<dbReference type="AlphaFoldDB" id="U5DBK1"/>
<evidence type="ECO:0000313" key="3">
    <source>
        <dbReference type="Proteomes" id="UP000017836"/>
    </source>
</evidence>
<evidence type="ECO:0000256" key="1">
    <source>
        <dbReference type="SAM" id="MobiDB-lite"/>
    </source>
</evidence>
<organism evidence="2 3">
    <name type="scientific">Amborella trichopoda</name>
    <dbReference type="NCBI Taxonomy" id="13333"/>
    <lineage>
        <taxon>Eukaryota</taxon>
        <taxon>Viridiplantae</taxon>
        <taxon>Streptophyta</taxon>
        <taxon>Embryophyta</taxon>
        <taxon>Tracheophyta</taxon>
        <taxon>Spermatophyta</taxon>
        <taxon>Magnoliopsida</taxon>
        <taxon>Amborellales</taxon>
        <taxon>Amborellaceae</taxon>
        <taxon>Amborella</taxon>
    </lineage>
</organism>
<sequence>MLETCSARTWGIDGAGIGSARLRRLACGDGQRWTSAVRSRGTESTNSKGTRGGRIWTSAMNGEDMKIGNRWCWVFRMAVEWEMMAKLLVGKERPVAKSPGVFGGRQCVCGDWRLGHQSVYVDCWLGPQSLCVDEQLHRKWVSTTGDGVAHSVGEYHNSASKYVTHTTGTASKHWVQGRGSMMAKSRNKTRELNPSLQVKTS</sequence>
<proteinExistence type="predicted"/>
<name>U5DBK1_AMBTC</name>
<dbReference type="Proteomes" id="UP000017836">
    <property type="component" value="Unassembled WGS sequence"/>
</dbReference>
<gene>
    <name evidence="2" type="ORF">AMTR_s00047p00149220</name>
</gene>
<feature type="region of interest" description="Disordered" evidence="1">
    <location>
        <begin position="180"/>
        <end position="201"/>
    </location>
</feature>
<evidence type="ECO:0000313" key="2">
    <source>
        <dbReference type="EMBL" id="ERN17788.1"/>
    </source>
</evidence>
<feature type="compositionally biased region" description="Polar residues" evidence="1">
    <location>
        <begin position="192"/>
        <end position="201"/>
    </location>
</feature>
<protein>
    <submittedName>
        <fullName evidence="2">Uncharacterized protein</fullName>
    </submittedName>
</protein>
<dbReference type="Gramene" id="ERN17788">
    <property type="protein sequence ID" value="ERN17788"/>
    <property type="gene ID" value="AMTR_s00047p00149220"/>
</dbReference>
<accession>U5DBK1</accession>
<keyword evidence="3" id="KW-1185">Reference proteome</keyword>
<reference evidence="3" key="1">
    <citation type="journal article" date="2013" name="Science">
        <title>The Amborella genome and the evolution of flowering plants.</title>
        <authorList>
            <consortium name="Amborella Genome Project"/>
        </authorList>
    </citation>
    <scope>NUCLEOTIDE SEQUENCE [LARGE SCALE GENOMIC DNA]</scope>
</reference>